<dbReference type="STRING" id="448.Lery_2552"/>
<evidence type="ECO:0000313" key="3">
    <source>
        <dbReference type="Proteomes" id="UP000054773"/>
    </source>
</evidence>
<dbReference type="EMBL" id="LNYA01000034">
    <property type="protein sequence ID" value="KTC94385.1"/>
    <property type="molecule type" value="Genomic_DNA"/>
</dbReference>
<feature type="domain" description="HDOD" evidence="1">
    <location>
        <begin position="177"/>
        <end position="362"/>
    </location>
</feature>
<reference evidence="2 3" key="1">
    <citation type="submission" date="2015-11" db="EMBL/GenBank/DDBJ databases">
        <title>Genomic analysis of 38 Legionella species identifies large and diverse effector repertoires.</title>
        <authorList>
            <person name="Burstein D."/>
            <person name="Amaro F."/>
            <person name="Zusman T."/>
            <person name="Lifshitz Z."/>
            <person name="Cohen O."/>
            <person name="Gilbert J.A."/>
            <person name="Pupko T."/>
            <person name="Shuman H.A."/>
            <person name="Segal G."/>
        </authorList>
    </citation>
    <scope>NUCLEOTIDE SEQUENCE [LARGE SCALE GENOMIC DNA]</scope>
    <source>
        <strain evidence="2 3">SE-32A-C8</strain>
    </source>
</reference>
<dbReference type="PATRIC" id="fig|448.7.peg.2677"/>
<gene>
    <name evidence="2" type="ORF">Lery_2552</name>
</gene>
<dbReference type="Gene3D" id="1.10.3210.10">
    <property type="entry name" value="Hypothetical protein af1432"/>
    <property type="match status" value="1"/>
</dbReference>
<dbReference type="AlphaFoldDB" id="A0A0W0TFJ5"/>
<dbReference type="PANTHER" id="PTHR33525:SF4">
    <property type="entry name" value="CYCLIC DI-GMP PHOSPHODIESTERASE CDGJ"/>
    <property type="match status" value="1"/>
</dbReference>
<accession>A0A0W0TFJ5</accession>
<organism evidence="2 3">
    <name type="scientific">Legionella erythra</name>
    <dbReference type="NCBI Taxonomy" id="448"/>
    <lineage>
        <taxon>Bacteria</taxon>
        <taxon>Pseudomonadati</taxon>
        <taxon>Pseudomonadota</taxon>
        <taxon>Gammaproteobacteria</taxon>
        <taxon>Legionellales</taxon>
        <taxon>Legionellaceae</taxon>
        <taxon>Legionella</taxon>
    </lineage>
</organism>
<dbReference type="OrthoDB" id="9804751at2"/>
<comment type="caution">
    <text evidence="2">The sequence shown here is derived from an EMBL/GenBank/DDBJ whole genome shotgun (WGS) entry which is preliminary data.</text>
</comment>
<dbReference type="RefSeq" id="WP_058527639.1">
    <property type="nucleotide sequence ID" value="NZ_CAAAHY010000013.1"/>
</dbReference>
<dbReference type="InterPro" id="IPR052340">
    <property type="entry name" value="RNase_Y/CdgJ"/>
</dbReference>
<protein>
    <submittedName>
        <fullName evidence="2">Signal transduction protein</fullName>
    </submittedName>
</protein>
<keyword evidence="3" id="KW-1185">Reference proteome</keyword>
<dbReference type="Proteomes" id="UP000054773">
    <property type="component" value="Unassembled WGS sequence"/>
</dbReference>
<dbReference type="PANTHER" id="PTHR33525">
    <property type="match status" value="1"/>
</dbReference>
<dbReference type="Pfam" id="PF08668">
    <property type="entry name" value="HDOD"/>
    <property type="match status" value="1"/>
</dbReference>
<dbReference type="InterPro" id="IPR013976">
    <property type="entry name" value="HDOD"/>
</dbReference>
<sequence>MLIKRPIYNQQLKCVAMEIIANQQAKQPIELLPYFTTVTHNIDSNLPLFVPYALNSLVELSAPPLENPVILKLHAADINQTYTPDELKEAAHSIALMIDSPDQLAWLNFAEYIALSEHLMGMADLTKVVKYSQAKQRKVIAYNISDPNRFINCKDMTMDYYCGDFLFQPEVKEVKEIAANKLNLLMLIEKLQHPDTNFNEIIPLIQTDPLLSYQLLRVANSAAFSGYQAIESIQQAVTRLGIMHLKNWVMVLSMKNVSNKPLEIVESGLIRAQMAEKLAKANPHLSAESAYTTGLLSVLDSLLDTPMNVLIEKITIADDIKGALLAREGELGQLLSMVIAYEEGHWEQLDGSDYHGLDLSEIYIDCLEHVSIGKRAMSDH</sequence>
<dbReference type="PROSITE" id="PS51833">
    <property type="entry name" value="HDOD"/>
    <property type="match status" value="1"/>
</dbReference>
<evidence type="ECO:0000259" key="1">
    <source>
        <dbReference type="PROSITE" id="PS51833"/>
    </source>
</evidence>
<proteinExistence type="predicted"/>
<name>A0A0W0TFJ5_LEGER</name>
<evidence type="ECO:0000313" key="2">
    <source>
        <dbReference type="EMBL" id="KTC94385.1"/>
    </source>
</evidence>
<dbReference type="SUPFAM" id="SSF109604">
    <property type="entry name" value="HD-domain/PDEase-like"/>
    <property type="match status" value="1"/>
</dbReference>